<organism evidence="2 3">
    <name type="scientific">Diacronema lutheri</name>
    <name type="common">Unicellular marine alga</name>
    <name type="synonym">Monochrysis lutheri</name>
    <dbReference type="NCBI Taxonomy" id="2081491"/>
    <lineage>
        <taxon>Eukaryota</taxon>
        <taxon>Haptista</taxon>
        <taxon>Haptophyta</taxon>
        <taxon>Pavlovophyceae</taxon>
        <taxon>Pavlovales</taxon>
        <taxon>Pavlovaceae</taxon>
        <taxon>Diacronema</taxon>
    </lineage>
</organism>
<accession>A0A8J5X1D7</accession>
<gene>
    <name evidence="2" type="ORF">KFE25_014067</name>
</gene>
<dbReference type="AlphaFoldDB" id="A0A8J5X1D7"/>
<feature type="chain" id="PRO_5035316642" evidence="1">
    <location>
        <begin position="22"/>
        <end position="174"/>
    </location>
</feature>
<dbReference type="OMA" id="HAYHFRP"/>
<evidence type="ECO:0000313" key="3">
    <source>
        <dbReference type="Proteomes" id="UP000751190"/>
    </source>
</evidence>
<evidence type="ECO:0000313" key="2">
    <source>
        <dbReference type="EMBL" id="KAG8457338.1"/>
    </source>
</evidence>
<dbReference type="Proteomes" id="UP000751190">
    <property type="component" value="Unassembled WGS sequence"/>
</dbReference>
<evidence type="ECO:0000256" key="1">
    <source>
        <dbReference type="SAM" id="SignalP"/>
    </source>
</evidence>
<comment type="caution">
    <text evidence="2">The sequence shown here is derived from an EMBL/GenBank/DDBJ whole genome shotgun (WGS) entry which is preliminary data.</text>
</comment>
<name>A0A8J5X1D7_DIALT</name>
<reference evidence="2" key="1">
    <citation type="submission" date="2021-05" db="EMBL/GenBank/DDBJ databases">
        <title>The genome of the haptophyte Pavlova lutheri (Diacronema luteri, Pavlovales) - a model for lipid biosynthesis in eukaryotic algae.</title>
        <authorList>
            <person name="Hulatt C.J."/>
            <person name="Posewitz M.C."/>
        </authorList>
    </citation>
    <scope>NUCLEOTIDE SEQUENCE</scope>
    <source>
        <strain evidence="2">NIVA-4/92</strain>
    </source>
</reference>
<proteinExistence type="predicted"/>
<keyword evidence="3" id="KW-1185">Reference proteome</keyword>
<feature type="signal peptide" evidence="1">
    <location>
        <begin position="1"/>
        <end position="21"/>
    </location>
</feature>
<sequence>MAPRQIVVLVVVLVASTTALQRPAPPPRARACGGAVAARRAFTAAAFLGTAIGPAVAQDRSIFDSTCLGFGCNNYNGQGFGGMAAPTDEATMPFAQFAAQLKDPEQRARVAKVDIYGAGGDKVYVSFADGTKARLGEGLPIDDSNGWSSPLWLVRILDNVNVPHAYHFRPGDNP</sequence>
<dbReference type="OrthoDB" id="202789at2759"/>
<dbReference type="EMBL" id="JAGTXO010000073">
    <property type="protein sequence ID" value="KAG8457338.1"/>
    <property type="molecule type" value="Genomic_DNA"/>
</dbReference>
<keyword evidence="1" id="KW-0732">Signal</keyword>
<protein>
    <submittedName>
        <fullName evidence="2">Uncharacterized protein</fullName>
    </submittedName>
</protein>